<dbReference type="PANTHER" id="PTHR42776:SF13">
    <property type="entry name" value="DIPEPTIDYL-PEPTIDASE 5"/>
    <property type="match status" value="1"/>
</dbReference>
<evidence type="ECO:0000259" key="7">
    <source>
        <dbReference type="Pfam" id="PF00326"/>
    </source>
</evidence>
<dbReference type="GO" id="GO:0004252">
    <property type="term" value="F:serine-type endopeptidase activity"/>
    <property type="evidence" value="ECO:0007669"/>
    <property type="project" value="TreeGrafter"/>
</dbReference>
<evidence type="ECO:0000256" key="4">
    <source>
        <dbReference type="ARBA" id="ARBA00022801"/>
    </source>
</evidence>
<evidence type="ECO:0000256" key="1">
    <source>
        <dbReference type="ARBA" id="ARBA00010040"/>
    </source>
</evidence>
<keyword evidence="3 6" id="KW-0732">Signal</keyword>
<proteinExistence type="inferred from homology"/>
<evidence type="ECO:0000256" key="5">
    <source>
        <dbReference type="ARBA" id="ARBA00032829"/>
    </source>
</evidence>
<evidence type="ECO:0000313" key="9">
    <source>
        <dbReference type="Proteomes" id="UP000322245"/>
    </source>
</evidence>
<accession>A0A5D3B604</accession>
<keyword evidence="9" id="KW-1185">Reference proteome</keyword>
<feature type="signal peptide" evidence="6">
    <location>
        <begin position="1"/>
        <end position="15"/>
    </location>
</feature>
<dbReference type="InterPro" id="IPR029058">
    <property type="entry name" value="AB_hydrolase_fold"/>
</dbReference>
<keyword evidence="2" id="KW-0645">Protease</keyword>
<dbReference type="InterPro" id="IPR011042">
    <property type="entry name" value="6-blade_b-propeller_TolB-like"/>
</dbReference>
<comment type="caution">
    <text evidence="8">The sequence shown here is derived from an EMBL/GenBank/DDBJ whole genome shotgun (WGS) entry which is preliminary data.</text>
</comment>
<dbReference type="SUPFAM" id="SSF82171">
    <property type="entry name" value="DPP6 N-terminal domain-like"/>
    <property type="match status" value="1"/>
</dbReference>
<dbReference type="PANTHER" id="PTHR42776">
    <property type="entry name" value="SERINE PEPTIDASE S9 FAMILY MEMBER"/>
    <property type="match status" value="1"/>
</dbReference>
<evidence type="ECO:0000256" key="2">
    <source>
        <dbReference type="ARBA" id="ARBA00022670"/>
    </source>
</evidence>
<dbReference type="FunFam" id="3.40.50.1820:FF:000028">
    <property type="entry name" value="S9 family peptidase"/>
    <property type="match status" value="1"/>
</dbReference>
<dbReference type="Proteomes" id="UP000322245">
    <property type="component" value="Unassembled WGS sequence"/>
</dbReference>
<organism evidence="8 9">
    <name type="scientific">Cryptococcus floricola</name>
    <dbReference type="NCBI Taxonomy" id="2591691"/>
    <lineage>
        <taxon>Eukaryota</taxon>
        <taxon>Fungi</taxon>
        <taxon>Dikarya</taxon>
        <taxon>Basidiomycota</taxon>
        <taxon>Agaricomycotina</taxon>
        <taxon>Tremellomycetes</taxon>
        <taxon>Tremellales</taxon>
        <taxon>Cryptococcaceae</taxon>
        <taxon>Cryptococcus</taxon>
    </lineage>
</organism>
<dbReference type="GO" id="GO:0006508">
    <property type="term" value="P:proteolysis"/>
    <property type="evidence" value="ECO:0007669"/>
    <property type="project" value="UniProtKB-KW"/>
</dbReference>
<protein>
    <recommendedName>
        <fullName evidence="5">Dipeptidyl-peptidase V</fullName>
    </recommendedName>
</protein>
<sequence>MRPLLALAAASSALAFTPEHMLAAPRPAPGIASPDARHALAVVDQWDPHSDHISRAVHLLALDTTATIPPISLFNTTPAAATDFLWLSTTTLAYLNHTTLYAYNIDLDTREEGAAHNQEHAQRSTKLLTFPAGINPTSLQYEPTTNTLAFTGQVWADGSFTDTAFHDQTYEGRRDSAQVYDELFVRHWDTWRIPGKVWTLGTVSLKGLVGKDDVKSEIEFVNVLNGTGLFSQTDPIDASSYALTSKQIAVALKPPYLSPATHTRQDIYLFSLTSSRPRNITPHVHGAISSLAFSPDQTKLAWLEMNKDGYESDRRVVVVCTLKTGKTERWTEAWDRSPSDISWSTDSDSLYLLSEHHGRTLPYHIAHPNHLPTPLLFNGSTTSLTPLSESTLLLARQSLVSPSDDFLFTLPTDAPSEANGDKIPPPSDPLRRLTSWSAAHLAGRLDNYTGEEFWFTGAEGKDVMGWAIKPHGWKPDQNASYPLAFLIHGGPQGAWEDSWSTRWNPAVYAAQGYFVVTINPTGSTGYGQEFTDAIQGDWGGKPFKDLLAGYQHALSRYPEIDPERTTALGASYGGYMINWINGHNDHFGFKALVCHDGVFDTVTTYFSTEELYFPTQDFAGTPFNNKAGYEKWSPVNHVIEWTTPELVIQGGKDYRLENSQGLGAFTALQVQGVPSRFVYFPDENHWVLKPHNSIKWHHEVLRWLHEWVGQANDQEEIERAQEATFAIQE</sequence>
<dbReference type="InterPro" id="IPR001375">
    <property type="entry name" value="Peptidase_S9_cat"/>
</dbReference>
<dbReference type="Gene3D" id="3.40.50.1820">
    <property type="entry name" value="alpha/beta hydrolase"/>
    <property type="match status" value="1"/>
</dbReference>
<gene>
    <name evidence="8" type="ORF">B9479_000015</name>
</gene>
<keyword evidence="4" id="KW-0378">Hydrolase</keyword>
<feature type="chain" id="PRO_5023131398" description="Dipeptidyl-peptidase V" evidence="6">
    <location>
        <begin position="16"/>
        <end position="729"/>
    </location>
</feature>
<evidence type="ECO:0000256" key="3">
    <source>
        <dbReference type="ARBA" id="ARBA00022729"/>
    </source>
</evidence>
<comment type="similarity">
    <text evidence="1">Belongs to the peptidase S9C family.</text>
</comment>
<dbReference type="SUPFAM" id="SSF53474">
    <property type="entry name" value="alpha/beta-Hydrolases"/>
    <property type="match status" value="1"/>
</dbReference>
<dbReference type="Gene3D" id="2.120.10.30">
    <property type="entry name" value="TolB, C-terminal domain"/>
    <property type="match status" value="1"/>
</dbReference>
<feature type="domain" description="Peptidase S9 prolyl oligopeptidase catalytic" evidence="7">
    <location>
        <begin position="499"/>
        <end position="709"/>
    </location>
</feature>
<dbReference type="EMBL" id="NIDF01000001">
    <property type="protein sequence ID" value="TYJ59027.1"/>
    <property type="molecule type" value="Genomic_DNA"/>
</dbReference>
<dbReference type="Pfam" id="PF00326">
    <property type="entry name" value="Peptidase_S9"/>
    <property type="match status" value="1"/>
</dbReference>
<evidence type="ECO:0000256" key="6">
    <source>
        <dbReference type="SAM" id="SignalP"/>
    </source>
</evidence>
<evidence type="ECO:0000313" key="8">
    <source>
        <dbReference type="EMBL" id="TYJ59027.1"/>
    </source>
</evidence>
<reference evidence="8 9" key="1">
    <citation type="submission" date="2017-05" db="EMBL/GenBank/DDBJ databases">
        <title>The Genome Sequence of Tsuchiyaea wingfieldii DSM 27421.</title>
        <authorList>
            <person name="Cuomo C."/>
            <person name="Passer A."/>
            <person name="Billmyre B."/>
            <person name="Heitman J."/>
        </authorList>
    </citation>
    <scope>NUCLEOTIDE SEQUENCE [LARGE SCALE GENOMIC DNA]</scope>
    <source>
        <strain evidence="8 9">DSM 27421</strain>
    </source>
</reference>
<dbReference type="AlphaFoldDB" id="A0A5D3B604"/>
<name>A0A5D3B604_9TREE</name>